<evidence type="ECO:0008006" key="8">
    <source>
        <dbReference type="Google" id="ProtNLM"/>
    </source>
</evidence>
<dbReference type="PANTHER" id="PTHR23324">
    <property type="entry name" value="SEC14 RELATED PROTEIN"/>
    <property type="match status" value="1"/>
</dbReference>
<dbReference type="PRINTS" id="PR00180">
    <property type="entry name" value="CRETINALDHBP"/>
</dbReference>
<feature type="domain" description="GOLD" evidence="5">
    <location>
        <begin position="723"/>
        <end position="831"/>
    </location>
</feature>
<feature type="domain" description="CRAL-TRIO" evidence="4">
    <location>
        <begin position="524"/>
        <end position="697"/>
    </location>
</feature>
<evidence type="ECO:0000256" key="1">
    <source>
        <dbReference type="ARBA" id="ARBA00022448"/>
    </source>
</evidence>
<keyword evidence="1" id="KW-0813">Transport</keyword>
<feature type="domain" description="CRAL-TRIO" evidence="4">
    <location>
        <begin position="76"/>
        <end position="249"/>
    </location>
</feature>
<keyword evidence="7" id="KW-1185">Reference proteome</keyword>
<proteinExistence type="predicted"/>
<dbReference type="CDD" id="cd00170">
    <property type="entry name" value="SEC14"/>
    <property type="match status" value="2"/>
</dbReference>
<dbReference type="InterPro" id="IPR036598">
    <property type="entry name" value="GOLD_dom_sf"/>
</dbReference>
<dbReference type="InterPro" id="IPR036865">
    <property type="entry name" value="CRAL-TRIO_dom_sf"/>
</dbReference>
<feature type="region of interest" description="Disordered" evidence="3">
    <location>
        <begin position="423"/>
        <end position="455"/>
    </location>
</feature>
<evidence type="ECO:0000259" key="4">
    <source>
        <dbReference type="PROSITE" id="PS50191"/>
    </source>
</evidence>
<dbReference type="Gene3D" id="2.60.120.680">
    <property type="entry name" value="GOLD domain"/>
    <property type="match status" value="2"/>
</dbReference>
<comment type="caution">
    <text evidence="6">The sequence shown here is derived from an EMBL/GenBank/DDBJ whole genome shotgun (WGS) entry which is preliminary data.</text>
</comment>
<dbReference type="AlphaFoldDB" id="A0A6B0RVZ8"/>
<keyword evidence="2" id="KW-0446">Lipid-binding</keyword>
<dbReference type="InterPro" id="IPR051064">
    <property type="entry name" value="SEC14/CRAL-TRIO_domain"/>
</dbReference>
<dbReference type="InterPro" id="IPR011074">
    <property type="entry name" value="CRAL/TRIO_N_dom"/>
</dbReference>
<evidence type="ECO:0000256" key="2">
    <source>
        <dbReference type="ARBA" id="ARBA00023121"/>
    </source>
</evidence>
<feature type="domain" description="GOLD" evidence="5">
    <location>
        <begin position="252"/>
        <end position="383"/>
    </location>
</feature>
<organism evidence="6 7">
    <name type="scientific">Bos mutus</name>
    <name type="common">wild yak</name>
    <dbReference type="NCBI Taxonomy" id="72004"/>
    <lineage>
        <taxon>Eukaryota</taxon>
        <taxon>Metazoa</taxon>
        <taxon>Chordata</taxon>
        <taxon>Craniata</taxon>
        <taxon>Vertebrata</taxon>
        <taxon>Euteleostomi</taxon>
        <taxon>Mammalia</taxon>
        <taxon>Eutheria</taxon>
        <taxon>Laurasiatheria</taxon>
        <taxon>Artiodactyla</taxon>
        <taxon>Ruminantia</taxon>
        <taxon>Pecora</taxon>
        <taxon>Bovidae</taxon>
        <taxon>Bovinae</taxon>
        <taxon>Bos</taxon>
    </lineage>
</organism>
<dbReference type="InterPro" id="IPR036273">
    <property type="entry name" value="CRAL/TRIO_N_dom_sf"/>
</dbReference>
<dbReference type="Pfam" id="PF00650">
    <property type="entry name" value="CRAL_TRIO"/>
    <property type="match status" value="2"/>
</dbReference>
<evidence type="ECO:0000313" key="7">
    <source>
        <dbReference type="Proteomes" id="UP000322234"/>
    </source>
</evidence>
<accession>A0A6B0RVZ8</accession>
<dbReference type="InterPro" id="IPR009038">
    <property type="entry name" value="GOLD_dom"/>
</dbReference>
<reference evidence="6" key="1">
    <citation type="submission" date="2019-10" db="EMBL/GenBank/DDBJ databases">
        <title>The sequence and de novo assembly of the wild yak genome.</title>
        <authorList>
            <person name="Liu Y."/>
        </authorList>
    </citation>
    <scope>NUCLEOTIDE SEQUENCE [LARGE SCALE GENOMIC DNA]</scope>
    <source>
        <strain evidence="6">WY2019</strain>
    </source>
</reference>
<dbReference type="GO" id="GO:0008289">
    <property type="term" value="F:lipid binding"/>
    <property type="evidence" value="ECO:0007669"/>
    <property type="project" value="UniProtKB-KW"/>
</dbReference>
<dbReference type="InterPro" id="IPR001251">
    <property type="entry name" value="CRAL-TRIO_dom"/>
</dbReference>
<evidence type="ECO:0000313" key="6">
    <source>
        <dbReference type="EMBL" id="MXQ94299.1"/>
    </source>
</evidence>
<name>A0A6B0RVZ8_9CETA</name>
<sequence>MSGRVGDLSPEQQEALTRFRDNLQDLLPTLPKADDHFLLRWLRARNFDLQKSEDMLRKHVEFRKQQDLDNILEWKPSEVVQRYDAGGLCGYDYEGCPVWFDIIGTMDPRGLLLSASKQELIRKRIRVCELLLHECEQQSQKLGRRVDTAVMVFDMEGLSLRHLWKPAVEVYQQFFAILEANYPETMKNLIVIRAPKLFPVAFNLVKSFMGEETQKKIVIMGGNWKQELPKFISPDQLPVEFGGTMTDPDGNPKCLTKINYGGDVPQHYFLRNHVRVQYDHQATVGRGSSLQVDNEILFPGCVLRWQFASDGGDIGFGVFLKTKMGERQRAAEMTEVLASQRYNAHMVPEDGSLTCTEAGVYVLRFDNTYSLIHAKKISYTVEVLLPDKASEEKIQGLEDSRQSPLQEEMRCEPRAICADSTELAEHARRRTGTAGENLKDRKSTSPSAMSGRVGDLSPKQAESLAKFRENVQDVLPALPNPDDYFLLRWLRARNFDLQKSEAMLRKYMEFRKTMDIDHILEWQPPEVIQKYMPGGLCGYDRDGCPVWYDIIGPLDPKGLLFSVTKQDLLKTKMRDCERILHECDLQTERLGRKIETIVMIFDCEGLGLKHFWKPLVEVYQEFFGLLEENYPETLKFMLIVKATKLFPVGYNLMKPFLSEDTRRKIVVLGSNWKEGLLKLISPEQLPAQFGGTLTDPDGNPKCLTKINYGGEIPKSMYVRDQVKTQYEHSAQISRGSSHQVEYEILFPGCVLRWQFASDGGDIGFGVFLKTKMGERQRAAEMTEVLASQRYNAHMVPEDGSLTCTEAGVYVLRFDNTYSFVHAKKVSFTVEVLLPDEGMQKYDKELTPV</sequence>
<evidence type="ECO:0000259" key="5">
    <source>
        <dbReference type="PROSITE" id="PS50866"/>
    </source>
</evidence>
<dbReference type="SMART" id="SM01100">
    <property type="entry name" value="CRAL_TRIO_N"/>
    <property type="match status" value="2"/>
</dbReference>
<evidence type="ECO:0000256" key="3">
    <source>
        <dbReference type="SAM" id="MobiDB-lite"/>
    </source>
</evidence>
<dbReference type="GO" id="GO:0005737">
    <property type="term" value="C:cytoplasm"/>
    <property type="evidence" value="ECO:0007669"/>
    <property type="project" value="TreeGrafter"/>
</dbReference>
<dbReference type="PROSITE" id="PS50191">
    <property type="entry name" value="CRAL_TRIO"/>
    <property type="match status" value="2"/>
</dbReference>
<dbReference type="SUPFAM" id="SSF52087">
    <property type="entry name" value="CRAL/TRIO domain"/>
    <property type="match status" value="2"/>
</dbReference>
<dbReference type="FunFam" id="3.40.525.10:FF:000009">
    <property type="entry name" value="SEC14-like 2 (S. cerevisiae)"/>
    <property type="match status" value="2"/>
</dbReference>
<dbReference type="PROSITE" id="PS50866">
    <property type="entry name" value="GOLD"/>
    <property type="match status" value="2"/>
</dbReference>
<dbReference type="Gene3D" id="3.40.525.10">
    <property type="entry name" value="CRAL-TRIO lipid binding domain"/>
    <property type="match status" value="2"/>
</dbReference>
<protein>
    <recommendedName>
        <fullName evidence="8">SEC14-like protein 4</fullName>
    </recommendedName>
</protein>
<dbReference type="EMBL" id="VBQZ03000108">
    <property type="protein sequence ID" value="MXQ94299.1"/>
    <property type="molecule type" value="Genomic_DNA"/>
</dbReference>
<dbReference type="SUPFAM" id="SSF101576">
    <property type="entry name" value="Supernatant protein factor (SPF), C-terminal domain"/>
    <property type="match status" value="2"/>
</dbReference>
<dbReference type="Proteomes" id="UP000322234">
    <property type="component" value="Unassembled WGS sequence"/>
</dbReference>
<dbReference type="FunFam" id="2.60.120.680:FF:000001">
    <property type="entry name" value="SEC14-like protein 2 isoform X1"/>
    <property type="match status" value="1"/>
</dbReference>
<gene>
    <name evidence="6" type="ORF">E5288_WYG007317</name>
</gene>
<dbReference type="SMART" id="SM00516">
    <property type="entry name" value="SEC14"/>
    <property type="match status" value="2"/>
</dbReference>
<dbReference type="PANTHER" id="PTHR23324:SF62">
    <property type="entry name" value="SEC14-LIKE PROTEIN 3"/>
    <property type="match status" value="1"/>
</dbReference>
<dbReference type="Pfam" id="PF03765">
    <property type="entry name" value="CRAL_TRIO_N"/>
    <property type="match status" value="2"/>
</dbReference>
<dbReference type="SUPFAM" id="SSF46938">
    <property type="entry name" value="CRAL/TRIO N-terminal domain"/>
    <property type="match status" value="2"/>
</dbReference>